<evidence type="ECO:0000256" key="1">
    <source>
        <dbReference type="ARBA" id="ARBA00004651"/>
    </source>
</evidence>
<dbReference type="EMBL" id="FOAF01000002">
    <property type="protein sequence ID" value="SEL39517.1"/>
    <property type="molecule type" value="Genomic_DNA"/>
</dbReference>
<evidence type="ECO:0000256" key="6">
    <source>
        <dbReference type="ARBA" id="ARBA00023136"/>
    </source>
</evidence>
<evidence type="ECO:0000256" key="4">
    <source>
        <dbReference type="ARBA" id="ARBA00022692"/>
    </source>
</evidence>
<feature type="domain" description="Na+/H+ antiporter MnhB subunit-related protein" evidence="8">
    <location>
        <begin position="5"/>
        <end position="126"/>
    </location>
</feature>
<evidence type="ECO:0000259" key="8">
    <source>
        <dbReference type="Pfam" id="PF04039"/>
    </source>
</evidence>
<reference evidence="10" key="1">
    <citation type="submission" date="2016-10" db="EMBL/GenBank/DDBJ databases">
        <authorList>
            <person name="Varghese N."/>
            <person name="Submissions S."/>
        </authorList>
    </citation>
    <scope>NUCLEOTIDE SEQUENCE [LARGE SCALE GENOMIC DNA]</scope>
    <source>
        <strain evidence="10">DSM 18733</strain>
    </source>
</reference>
<dbReference type="Pfam" id="PF04039">
    <property type="entry name" value="MnhB"/>
    <property type="match status" value="1"/>
</dbReference>
<dbReference type="InterPro" id="IPR050622">
    <property type="entry name" value="CPA3_antiporter_subunitB"/>
</dbReference>
<feature type="transmembrane region" description="Helical" evidence="7">
    <location>
        <begin position="107"/>
        <end position="133"/>
    </location>
</feature>
<evidence type="ECO:0000256" key="5">
    <source>
        <dbReference type="ARBA" id="ARBA00022989"/>
    </source>
</evidence>
<feature type="transmembrane region" description="Helical" evidence="7">
    <location>
        <begin position="35"/>
        <end position="55"/>
    </location>
</feature>
<evidence type="ECO:0000256" key="3">
    <source>
        <dbReference type="ARBA" id="ARBA00022475"/>
    </source>
</evidence>
<comment type="similarity">
    <text evidence="2">Belongs to the CPA3 antiporters (TC 2.A.63) subunit B family.</text>
</comment>
<evidence type="ECO:0000256" key="7">
    <source>
        <dbReference type="SAM" id="Phobius"/>
    </source>
</evidence>
<dbReference type="InterPro" id="IPR007182">
    <property type="entry name" value="MnhB"/>
</dbReference>
<dbReference type="Proteomes" id="UP000199421">
    <property type="component" value="Unassembled WGS sequence"/>
</dbReference>
<dbReference type="GO" id="GO:0005886">
    <property type="term" value="C:plasma membrane"/>
    <property type="evidence" value="ECO:0007669"/>
    <property type="project" value="UniProtKB-SubCell"/>
</dbReference>
<keyword evidence="6 7" id="KW-0472">Membrane</keyword>
<name>A0A1H7PWS0_OLID1</name>
<evidence type="ECO:0000313" key="9">
    <source>
        <dbReference type="EMBL" id="SEL39517.1"/>
    </source>
</evidence>
<proteinExistence type="inferred from homology"/>
<accession>A0A1H7PWS0</accession>
<keyword evidence="5 7" id="KW-1133">Transmembrane helix</keyword>
<evidence type="ECO:0000313" key="10">
    <source>
        <dbReference type="Proteomes" id="UP000199421"/>
    </source>
</evidence>
<feature type="transmembrane region" description="Helical" evidence="7">
    <location>
        <begin position="67"/>
        <end position="87"/>
    </location>
</feature>
<gene>
    <name evidence="9" type="ORF">SAMN05661044_02366</name>
</gene>
<dbReference type="AlphaFoldDB" id="A0A1H7PWS0"/>
<comment type="subcellular location">
    <subcellularLocation>
        <location evidence="1">Cell membrane</location>
        <topology evidence="1">Multi-pass membrane protein</topology>
    </subcellularLocation>
</comment>
<keyword evidence="4 7" id="KW-0812">Transmembrane</keyword>
<keyword evidence="10" id="KW-1185">Reference proteome</keyword>
<sequence>MRTTILQVTIKVLIPVFLLYSLYLLFRGHDHPGGGFIAALVISIGLIFHMIAFGVSETQRVYKIDAIKLASIGLLLSFMAATVPMLVGDGFFHALWTDVEIVGIGTISSVLVFDIGVYFAVIGAILKIAFAVFKE</sequence>
<protein>
    <submittedName>
        <fullName evidence="9">Multisubunit sodium/proton antiporter, MrpB subunit</fullName>
    </submittedName>
</protein>
<dbReference type="STRING" id="407022.SAMN05661044_02366"/>
<dbReference type="PANTHER" id="PTHR33932:SF4">
    <property type="entry name" value="NA(+)_H(+) ANTIPORTER SUBUNIT B"/>
    <property type="match status" value="1"/>
</dbReference>
<feature type="transmembrane region" description="Helical" evidence="7">
    <location>
        <begin position="12"/>
        <end position="29"/>
    </location>
</feature>
<dbReference type="PANTHER" id="PTHR33932">
    <property type="entry name" value="NA(+)/H(+) ANTIPORTER SUBUNIT B"/>
    <property type="match status" value="1"/>
</dbReference>
<keyword evidence="3" id="KW-1003">Cell membrane</keyword>
<evidence type="ECO:0000256" key="2">
    <source>
        <dbReference type="ARBA" id="ARBA00009425"/>
    </source>
</evidence>
<organism evidence="9 10">
    <name type="scientific">Olivibacter domesticus</name>
    <name type="common">Pseudosphingobacterium domesticum</name>
    <dbReference type="NCBI Taxonomy" id="407022"/>
    <lineage>
        <taxon>Bacteria</taxon>
        <taxon>Pseudomonadati</taxon>
        <taxon>Bacteroidota</taxon>
        <taxon>Sphingobacteriia</taxon>
        <taxon>Sphingobacteriales</taxon>
        <taxon>Sphingobacteriaceae</taxon>
        <taxon>Olivibacter</taxon>
    </lineage>
</organism>